<proteinExistence type="inferred from homology"/>
<name>A0ABN1EPN1_9PROT</name>
<organism evidence="5 6">
    <name type="scientific">Rhizomicrobium electricum</name>
    <dbReference type="NCBI Taxonomy" id="480070"/>
    <lineage>
        <taxon>Bacteria</taxon>
        <taxon>Pseudomonadati</taxon>
        <taxon>Pseudomonadota</taxon>
        <taxon>Alphaproteobacteria</taxon>
        <taxon>Micropepsales</taxon>
        <taxon>Micropepsaceae</taxon>
        <taxon>Rhizomicrobium</taxon>
    </lineage>
</organism>
<evidence type="ECO:0000313" key="6">
    <source>
        <dbReference type="Proteomes" id="UP001499951"/>
    </source>
</evidence>
<dbReference type="Gene3D" id="3.40.30.10">
    <property type="entry name" value="Glutaredoxin"/>
    <property type="match status" value="1"/>
</dbReference>
<comment type="similarity">
    <text evidence="1">Belongs to the SCO1/2 family.</text>
</comment>
<dbReference type="PANTHER" id="PTHR12151:SF25">
    <property type="entry name" value="LINALOOL DEHYDRATASE_ISOMERASE DOMAIN-CONTAINING PROTEIN"/>
    <property type="match status" value="1"/>
</dbReference>
<sequence length="191" mass="21189">MRILLRFTVLAALLCLAGCGPEKPWHSTDITGGMPDLSFRMVRASDGLKVSQDDYRGRVVLLYFGYTHCPDICPTTLANISDVLKRLGRDAEKVRVLFVSVDPDRDTLDVLKQYAEAFGQQVDGLRGSDNAIADLARRYRVAYTVKKTPDYVVTHTSAVFVFDAKGRARLVTTDTNDTAGLTDDVRRLATE</sequence>
<evidence type="ECO:0000256" key="1">
    <source>
        <dbReference type="ARBA" id="ARBA00010996"/>
    </source>
</evidence>
<reference evidence="5 6" key="1">
    <citation type="journal article" date="2019" name="Int. J. Syst. Evol. Microbiol.">
        <title>The Global Catalogue of Microorganisms (GCM) 10K type strain sequencing project: providing services to taxonomists for standard genome sequencing and annotation.</title>
        <authorList>
            <consortium name="The Broad Institute Genomics Platform"/>
            <consortium name="The Broad Institute Genome Sequencing Center for Infectious Disease"/>
            <person name="Wu L."/>
            <person name="Ma J."/>
        </authorList>
    </citation>
    <scope>NUCLEOTIDE SEQUENCE [LARGE SCALE GENOMIC DNA]</scope>
    <source>
        <strain evidence="5 6">JCM 15089</strain>
    </source>
</reference>
<evidence type="ECO:0000256" key="3">
    <source>
        <dbReference type="SAM" id="SignalP"/>
    </source>
</evidence>
<feature type="domain" description="Thioredoxin" evidence="4">
    <location>
        <begin position="28"/>
        <end position="191"/>
    </location>
</feature>
<feature type="chain" id="PRO_5045626089" evidence="3">
    <location>
        <begin position="18"/>
        <end position="191"/>
    </location>
</feature>
<protein>
    <submittedName>
        <fullName evidence="5">SCO family protein</fullName>
    </submittedName>
</protein>
<comment type="caution">
    <text evidence="5">The sequence shown here is derived from an EMBL/GenBank/DDBJ whole genome shotgun (WGS) entry which is preliminary data.</text>
</comment>
<dbReference type="CDD" id="cd02968">
    <property type="entry name" value="SCO"/>
    <property type="match status" value="1"/>
</dbReference>
<evidence type="ECO:0000313" key="5">
    <source>
        <dbReference type="EMBL" id="GAA0571250.1"/>
    </source>
</evidence>
<dbReference type="Proteomes" id="UP001499951">
    <property type="component" value="Unassembled WGS sequence"/>
</dbReference>
<keyword evidence="2" id="KW-0186">Copper</keyword>
<gene>
    <name evidence="5" type="ORF">GCM10008942_19940</name>
</gene>
<dbReference type="EMBL" id="BAAADD010000005">
    <property type="protein sequence ID" value="GAA0571250.1"/>
    <property type="molecule type" value="Genomic_DNA"/>
</dbReference>
<dbReference type="Pfam" id="PF02630">
    <property type="entry name" value="SCO1-SenC"/>
    <property type="match status" value="1"/>
</dbReference>
<dbReference type="InterPro" id="IPR003782">
    <property type="entry name" value="SCO1/SenC"/>
</dbReference>
<dbReference type="InterPro" id="IPR036249">
    <property type="entry name" value="Thioredoxin-like_sf"/>
</dbReference>
<dbReference type="PROSITE" id="PS51352">
    <property type="entry name" value="THIOREDOXIN_2"/>
    <property type="match status" value="1"/>
</dbReference>
<keyword evidence="6" id="KW-1185">Reference proteome</keyword>
<dbReference type="RefSeq" id="WP_166934089.1">
    <property type="nucleotide sequence ID" value="NZ_BAAADD010000005.1"/>
</dbReference>
<evidence type="ECO:0000256" key="2">
    <source>
        <dbReference type="ARBA" id="ARBA00023008"/>
    </source>
</evidence>
<feature type="signal peptide" evidence="3">
    <location>
        <begin position="1"/>
        <end position="17"/>
    </location>
</feature>
<dbReference type="PANTHER" id="PTHR12151">
    <property type="entry name" value="ELECTRON TRANSPORT PROTIN SCO1/SENC FAMILY MEMBER"/>
    <property type="match status" value="1"/>
</dbReference>
<evidence type="ECO:0000259" key="4">
    <source>
        <dbReference type="PROSITE" id="PS51352"/>
    </source>
</evidence>
<keyword evidence="3" id="KW-0732">Signal</keyword>
<accession>A0ABN1EPN1</accession>
<dbReference type="InterPro" id="IPR013766">
    <property type="entry name" value="Thioredoxin_domain"/>
</dbReference>
<dbReference type="SUPFAM" id="SSF52833">
    <property type="entry name" value="Thioredoxin-like"/>
    <property type="match status" value="1"/>
</dbReference>